<dbReference type="AlphaFoldDB" id="A0A401ZWB0"/>
<dbReference type="RefSeq" id="WP_126578665.1">
    <property type="nucleotide sequence ID" value="NZ_BIFR01000001.1"/>
</dbReference>
<comment type="caution">
    <text evidence="4">The sequence shown here is derived from an EMBL/GenBank/DDBJ whole genome shotgun (WGS) entry which is preliminary data.</text>
</comment>
<dbReference type="EC" id="3.5.1.88" evidence="2"/>
<feature type="region of interest" description="Disordered" evidence="3">
    <location>
        <begin position="153"/>
        <end position="181"/>
    </location>
</feature>
<keyword evidence="2" id="KW-0648">Protein biosynthesis</keyword>
<feature type="binding site" evidence="2">
    <location>
        <position position="88"/>
    </location>
    <ligand>
        <name>Fe cation</name>
        <dbReference type="ChEBI" id="CHEBI:24875"/>
    </ligand>
</feature>
<reference evidence="5" key="1">
    <citation type="submission" date="2018-12" db="EMBL/GenBank/DDBJ databases">
        <title>Tengunoibacter tsumagoiensis gen. nov., sp. nov., Dictyobacter kobayashii sp. nov., D. alpinus sp. nov., and D. joshuensis sp. nov. and description of Dictyobacteraceae fam. nov. within the order Ktedonobacterales isolated from Tengu-no-mugimeshi.</title>
        <authorList>
            <person name="Wang C.M."/>
            <person name="Zheng Y."/>
            <person name="Sakai Y."/>
            <person name="Toyoda A."/>
            <person name="Minakuchi Y."/>
            <person name="Abe K."/>
            <person name="Yokota A."/>
            <person name="Yabe S."/>
        </authorList>
    </citation>
    <scope>NUCLEOTIDE SEQUENCE [LARGE SCALE GENOMIC DNA]</scope>
    <source>
        <strain evidence="5">Uno3</strain>
    </source>
</reference>
<dbReference type="GO" id="GO:0006412">
    <property type="term" value="P:translation"/>
    <property type="evidence" value="ECO:0007669"/>
    <property type="project" value="UniProtKB-UniRule"/>
</dbReference>
<comment type="similarity">
    <text evidence="1 2">Belongs to the polypeptide deformylase family.</text>
</comment>
<dbReference type="SUPFAM" id="SSF56420">
    <property type="entry name" value="Peptide deformylase"/>
    <property type="match status" value="1"/>
</dbReference>
<dbReference type="EMBL" id="BIFR01000001">
    <property type="protein sequence ID" value="GCE11060.1"/>
    <property type="molecule type" value="Genomic_DNA"/>
</dbReference>
<dbReference type="PIRSF" id="PIRSF004749">
    <property type="entry name" value="Pep_def"/>
    <property type="match status" value="1"/>
</dbReference>
<dbReference type="CDD" id="cd00487">
    <property type="entry name" value="Pep_deformylase"/>
    <property type="match status" value="1"/>
</dbReference>
<accession>A0A401ZWB0</accession>
<evidence type="ECO:0000256" key="3">
    <source>
        <dbReference type="SAM" id="MobiDB-lite"/>
    </source>
</evidence>
<dbReference type="OrthoDB" id="9784988at2"/>
<dbReference type="Pfam" id="PF01327">
    <property type="entry name" value="Pep_deformylase"/>
    <property type="match status" value="1"/>
</dbReference>
<dbReference type="Gene3D" id="3.90.45.10">
    <property type="entry name" value="Peptide deformylase"/>
    <property type="match status" value="1"/>
</dbReference>
<keyword evidence="5" id="KW-1185">Reference proteome</keyword>
<dbReference type="GO" id="GO:0046872">
    <property type="term" value="F:metal ion binding"/>
    <property type="evidence" value="ECO:0007669"/>
    <property type="project" value="UniProtKB-KW"/>
</dbReference>
<organism evidence="4 5">
    <name type="scientific">Tengunoibacter tsumagoiensis</name>
    <dbReference type="NCBI Taxonomy" id="2014871"/>
    <lineage>
        <taxon>Bacteria</taxon>
        <taxon>Bacillati</taxon>
        <taxon>Chloroflexota</taxon>
        <taxon>Ktedonobacteria</taxon>
        <taxon>Ktedonobacterales</taxon>
        <taxon>Dictyobacteraceae</taxon>
        <taxon>Tengunoibacter</taxon>
    </lineage>
</organism>
<dbReference type="GO" id="GO:0042586">
    <property type="term" value="F:peptide deformylase activity"/>
    <property type="evidence" value="ECO:0007669"/>
    <property type="project" value="UniProtKB-UniRule"/>
</dbReference>
<feature type="active site" evidence="2">
    <location>
        <position position="132"/>
    </location>
</feature>
<dbReference type="PANTHER" id="PTHR10458">
    <property type="entry name" value="PEPTIDE DEFORMYLASE"/>
    <property type="match status" value="1"/>
</dbReference>
<comment type="catalytic activity">
    <reaction evidence="2">
        <text>N-terminal N-formyl-L-methionyl-[peptide] + H2O = N-terminal L-methionyl-[peptide] + formate</text>
        <dbReference type="Rhea" id="RHEA:24420"/>
        <dbReference type="Rhea" id="RHEA-COMP:10639"/>
        <dbReference type="Rhea" id="RHEA-COMP:10640"/>
        <dbReference type="ChEBI" id="CHEBI:15377"/>
        <dbReference type="ChEBI" id="CHEBI:15740"/>
        <dbReference type="ChEBI" id="CHEBI:49298"/>
        <dbReference type="ChEBI" id="CHEBI:64731"/>
        <dbReference type="EC" id="3.5.1.88"/>
    </reaction>
</comment>
<dbReference type="HAMAP" id="MF_00163">
    <property type="entry name" value="Pep_deformylase"/>
    <property type="match status" value="1"/>
</dbReference>
<evidence type="ECO:0000313" key="4">
    <source>
        <dbReference type="EMBL" id="GCE11060.1"/>
    </source>
</evidence>
<dbReference type="NCBIfam" id="NF001159">
    <property type="entry name" value="PRK00150.1-3"/>
    <property type="match status" value="1"/>
</dbReference>
<sequence>MAIRNIITTENPILRQKAKKVHHFDSSLPKLVEDMFETMHEAHGVGLAAPQIALSIRVFVAEYEDRKVAIFNPEIIKAEGEEIGPEGCLSIPGYIGENIRRAAKVVVKGQDVRGKNIRVTGEGWFARIMQHEIDHLDGILFIDRLDRREDLREAGKEDFEEDEELTDIEGEDSTEEPALAD</sequence>
<dbReference type="NCBIfam" id="TIGR00079">
    <property type="entry name" value="pept_deformyl"/>
    <property type="match status" value="1"/>
</dbReference>
<name>A0A401ZWB0_9CHLR</name>
<comment type="function">
    <text evidence="2">Removes the formyl group from the N-terminal Met of newly synthesized proteins. Requires at least a dipeptide for an efficient rate of reaction. N-terminal L-methionine is a prerequisite for activity but the enzyme has broad specificity at other positions.</text>
</comment>
<feature type="compositionally biased region" description="Acidic residues" evidence="3">
    <location>
        <begin position="158"/>
        <end position="175"/>
    </location>
</feature>
<gene>
    <name evidence="2 4" type="primary">def</name>
    <name evidence="4" type="ORF">KTT_09190</name>
</gene>
<feature type="binding site" evidence="2">
    <location>
        <position position="135"/>
    </location>
    <ligand>
        <name>Fe cation</name>
        <dbReference type="ChEBI" id="CHEBI:24875"/>
    </ligand>
</feature>
<comment type="cofactor">
    <cofactor evidence="2">
        <name>Fe(2+)</name>
        <dbReference type="ChEBI" id="CHEBI:29033"/>
    </cofactor>
    <text evidence="2">Binds 1 Fe(2+) ion.</text>
</comment>
<keyword evidence="2" id="KW-0479">Metal-binding</keyword>
<keyword evidence="2" id="KW-0408">Iron</keyword>
<dbReference type="PANTHER" id="PTHR10458:SF22">
    <property type="entry name" value="PEPTIDE DEFORMYLASE"/>
    <property type="match status" value="1"/>
</dbReference>
<protein>
    <recommendedName>
        <fullName evidence="2">Peptide deformylase</fullName>
        <shortName evidence="2">PDF</shortName>
        <ecNumber evidence="2">3.5.1.88</ecNumber>
    </recommendedName>
    <alternativeName>
        <fullName evidence="2">Polypeptide deformylase</fullName>
    </alternativeName>
</protein>
<feature type="binding site" evidence="2">
    <location>
        <position position="131"/>
    </location>
    <ligand>
        <name>Fe cation</name>
        <dbReference type="ChEBI" id="CHEBI:24875"/>
    </ligand>
</feature>
<dbReference type="Proteomes" id="UP000287352">
    <property type="component" value="Unassembled WGS sequence"/>
</dbReference>
<evidence type="ECO:0000256" key="2">
    <source>
        <dbReference type="HAMAP-Rule" id="MF_00163"/>
    </source>
</evidence>
<dbReference type="InterPro" id="IPR023635">
    <property type="entry name" value="Peptide_deformylase"/>
</dbReference>
<evidence type="ECO:0000256" key="1">
    <source>
        <dbReference type="ARBA" id="ARBA00010759"/>
    </source>
</evidence>
<proteinExistence type="inferred from homology"/>
<dbReference type="InterPro" id="IPR036821">
    <property type="entry name" value="Peptide_deformylase_sf"/>
</dbReference>
<evidence type="ECO:0000313" key="5">
    <source>
        <dbReference type="Proteomes" id="UP000287352"/>
    </source>
</evidence>
<dbReference type="PRINTS" id="PR01576">
    <property type="entry name" value="PDEFORMYLASE"/>
</dbReference>
<keyword evidence="2" id="KW-0378">Hydrolase</keyword>